<dbReference type="EnsemblProtists" id="Phyra74803">
    <property type="protein sequence ID" value="Phyra74803"/>
    <property type="gene ID" value="Phyra74803"/>
</dbReference>
<evidence type="ECO:0000256" key="9">
    <source>
        <dbReference type="ARBA" id="ARBA00023180"/>
    </source>
</evidence>
<dbReference type="HOGENOM" id="CLU_030469_2_1_1"/>
<comment type="similarity">
    <text evidence="2">Belongs to the MNN1/MNT family.</text>
</comment>
<proteinExistence type="inferred from homology"/>
<dbReference type="GO" id="GO:0005794">
    <property type="term" value="C:Golgi apparatus"/>
    <property type="evidence" value="ECO:0000318"/>
    <property type="project" value="GO_Central"/>
</dbReference>
<dbReference type="InParanoid" id="H3GG77"/>
<dbReference type="Proteomes" id="UP000005238">
    <property type="component" value="Unassembled WGS sequence"/>
</dbReference>
<evidence type="ECO:0000256" key="2">
    <source>
        <dbReference type="ARBA" id="ARBA00009105"/>
    </source>
</evidence>
<sequence>MDRSTLVSRLGSGGPRDEETDVEDSRRAPTPARRGKMKRPSWYFALPVLLLVGVAYFAVGASSQVEQKIVVTTPSGRQQRDTTKISRSNWGDKTALRTGASESNLLSRDKGIIMCMNDDAVPMGLSLIRELRCLGNQELIQVYHCFPEEMSDDSISLLLGADEHLEIVDVCSDLVTRGVLTEDMAERFRNWWIKPLAVYHTDLKEVLLLDTDDIFMRDPAIIRTTEGYEQTGSVFFYDRIIPGGENFNQDLNDTHYLKALLSDFNYTKFGVQPGFSPSAHLDPNTSFAWTRQTIHEQDSSLVAIDKARAGKAMDVMLFLITEQRFVLNFSFGDKETFWLAYELAKQNYFFSPWGVGVISSSTNEDMIKHNDTLCGSIIQYMPVEDDSPEFLYVNGKALLNPFPGPIEELYKATRNVLFNMSPTHLTPRQKRRPKGETNTGYQGDFPGECLVGFGAEPLPAKFFPQLLRRRNFYFGIRMGLLSALAQCSMSEVNSTQQAN</sequence>
<dbReference type="OMA" id="TRQTIHE"/>
<evidence type="ECO:0000256" key="4">
    <source>
        <dbReference type="ARBA" id="ARBA00022679"/>
    </source>
</evidence>
<dbReference type="InterPro" id="IPR029044">
    <property type="entry name" value="Nucleotide-diphossugar_trans"/>
</dbReference>
<dbReference type="EMBL" id="DS566007">
    <property type="status" value="NOT_ANNOTATED_CDS"/>
    <property type="molecule type" value="Genomic_DNA"/>
</dbReference>
<reference evidence="12" key="2">
    <citation type="submission" date="2015-06" db="UniProtKB">
        <authorList>
            <consortium name="EnsemblProtists"/>
        </authorList>
    </citation>
    <scope>IDENTIFICATION</scope>
    <source>
        <strain evidence="12">Pr102</strain>
    </source>
</reference>
<dbReference type="VEuPathDB" id="FungiDB:KRP23_2256"/>
<keyword evidence="6" id="KW-0735">Signal-anchor</keyword>
<evidence type="ECO:0000313" key="12">
    <source>
        <dbReference type="EnsemblProtists" id="Phyra74803"/>
    </source>
</evidence>
<dbReference type="SUPFAM" id="SSF53448">
    <property type="entry name" value="Nucleotide-diphospho-sugar transferases"/>
    <property type="match status" value="1"/>
</dbReference>
<organism evidence="12 13">
    <name type="scientific">Phytophthora ramorum</name>
    <name type="common">Sudden oak death agent</name>
    <dbReference type="NCBI Taxonomy" id="164328"/>
    <lineage>
        <taxon>Eukaryota</taxon>
        <taxon>Sar</taxon>
        <taxon>Stramenopiles</taxon>
        <taxon>Oomycota</taxon>
        <taxon>Peronosporomycetes</taxon>
        <taxon>Peronosporales</taxon>
        <taxon>Peronosporaceae</taxon>
        <taxon>Phytophthora</taxon>
    </lineage>
</organism>
<keyword evidence="13" id="KW-1185">Reference proteome</keyword>
<evidence type="ECO:0000256" key="7">
    <source>
        <dbReference type="ARBA" id="ARBA00022989"/>
    </source>
</evidence>
<evidence type="ECO:0000313" key="13">
    <source>
        <dbReference type="Proteomes" id="UP000005238"/>
    </source>
</evidence>
<keyword evidence="9" id="KW-0325">Glycoprotein</keyword>
<evidence type="ECO:0000256" key="11">
    <source>
        <dbReference type="SAM" id="Phobius"/>
    </source>
</evidence>
<feature type="transmembrane region" description="Helical" evidence="11">
    <location>
        <begin position="42"/>
        <end position="59"/>
    </location>
</feature>
<keyword evidence="7 11" id="KW-1133">Transmembrane helix</keyword>
<dbReference type="PANTHER" id="PTHR31392">
    <property type="entry name" value="ALPHA-1,3-MANNOSYLTRANSFERASE MNN1-RELATED"/>
    <property type="match status" value="1"/>
</dbReference>
<evidence type="ECO:0000256" key="6">
    <source>
        <dbReference type="ARBA" id="ARBA00022968"/>
    </source>
</evidence>
<keyword evidence="8 11" id="KW-0472">Membrane</keyword>
<comment type="subcellular location">
    <subcellularLocation>
        <location evidence="1">Membrane</location>
        <topology evidence="1">Single-pass type II membrane protein</topology>
    </subcellularLocation>
</comment>
<reference evidence="13" key="1">
    <citation type="journal article" date="2006" name="Science">
        <title>Phytophthora genome sequences uncover evolutionary origins and mechanisms of pathogenesis.</title>
        <authorList>
            <person name="Tyler B.M."/>
            <person name="Tripathy S."/>
            <person name="Zhang X."/>
            <person name="Dehal P."/>
            <person name="Jiang R.H."/>
            <person name="Aerts A."/>
            <person name="Arredondo F.D."/>
            <person name="Baxter L."/>
            <person name="Bensasson D."/>
            <person name="Beynon J.L."/>
            <person name="Chapman J."/>
            <person name="Damasceno C.M."/>
            <person name="Dorrance A.E."/>
            <person name="Dou D."/>
            <person name="Dickerman A.W."/>
            <person name="Dubchak I.L."/>
            <person name="Garbelotto M."/>
            <person name="Gijzen M."/>
            <person name="Gordon S.G."/>
            <person name="Govers F."/>
            <person name="Grunwald N.J."/>
            <person name="Huang W."/>
            <person name="Ivors K.L."/>
            <person name="Jones R.W."/>
            <person name="Kamoun S."/>
            <person name="Krampis K."/>
            <person name="Lamour K.H."/>
            <person name="Lee M.K."/>
            <person name="McDonald W.H."/>
            <person name="Medina M."/>
            <person name="Meijer H.J."/>
            <person name="Nordberg E.K."/>
            <person name="Maclean D.J."/>
            <person name="Ospina-Giraldo M.D."/>
            <person name="Morris P.F."/>
            <person name="Phuntumart V."/>
            <person name="Putnam N.H."/>
            <person name="Rash S."/>
            <person name="Rose J.K."/>
            <person name="Sakihama Y."/>
            <person name="Salamov A.A."/>
            <person name="Savidor A."/>
            <person name="Scheuring C.F."/>
            <person name="Smith B.M."/>
            <person name="Sobral B.W."/>
            <person name="Terry A."/>
            <person name="Torto-Alalibo T.A."/>
            <person name="Win J."/>
            <person name="Xu Z."/>
            <person name="Zhang H."/>
            <person name="Grigoriev I.V."/>
            <person name="Rokhsar D.S."/>
            <person name="Boore J.L."/>
        </authorList>
    </citation>
    <scope>NUCLEOTIDE SEQUENCE [LARGE SCALE GENOMIC DNA]</scope>
    <source>
        <strain evidence="13">Pr102</strain>
    </source>
</reference>
<evidence type="ECO:0000256" key="10">
    <source>
        <dbReference type="SAM" id="MobiDB-lite"/>
    </source>
</evidence>
<dbReference type="PANTHER" id="PTHR31392:SF1">
    <property type="entry name" value="ALPHA-1,3-MANNOSYLTRANSFERASE MNN1-RELATED"/>
    <property type="match status" value="1"/>
</dbReference>
<keyword evidence="4" id="KW-0808">Transferase</keyword>
<keyword evidence="5 11" id="KW-0812">Transmembrane</keyword>
<dbReference type="GO" id="GO:0006493">
    <property type="term" value="P:protein O-linked glycosylation"/>
    <property type="evidence" value="ECO:0000318"/>
    <property type="project" value="GO_Central"/>
</dbReference>
<dbReference type="InterPro" id="IPR022751">
    <property type="entry name" value="Alpha_mannosyltransferase"/>
</dbReference>
<evidence type="ECO:0008006" key="14">
    <source>
        <dbReference type="Google" id="ProtNLM"/>
    </source>
</evidence>
<dbReference type="AlphaFoldDB" id="H3GG77"/>
<feature type="region of interest" description="Disordered" evidence="10">
    <location>
        <begin position="1"/>
        <end position="35"/>
    </location>
</feature>
<dbReference type="VEuPathDB" id="FungiDB:KRP22_1062"/>
<evidence type="ECO:0000256" key="1">
    <source>
        <dbReference type="ARBA" id="ARBA00004606"/>
    </source>
</evidence>
<dbReference type="Pfam" id="PF11051">
    <property type="entry name" value="Mannosyl_trans3"/>
    <property type="match status" value="1"/>
</dbReference>
<dbReference type="GO" id="GO:0016020">
    <property type="term" value="C:membrane"/>
    <property type="evidence" value="ECO:0007669"/>
    <property type="project" value="UniProtKB-SubCell"/>
</dbReference>
<accession>H3GG77</accession>
<evidence type="ECO:0000256" key="3">
    <source>
        <dbReference type="ARBA" id="ARBA00022676"/>
    </source>
</evidence>
<evidence type="ECO:0000256" key="8">
    <source>
        <dbReference type="ARBA" id="ARBA00023136"/>
    </source>
</evidence>
<protein>
    <recommendedName>
        <fullName evidence="14">Nucleotide-diphospho-sugar transferase</fullName>
    </recommendedName>
</protein>
<keyword evidence="3" id="KW-0328">Glycosyltransferase</keyword>
<name>H3GG77_PHYRM</name>
<dbReference type="GO" id="GO:0000033">
    <property type="term" value="F:alpha-1,3-mannosyltransferase activity"/>
    <property type="evidence" value="ECO:0000318"/>
    <property type="project" value="GO_Central"/>
</dbReference>
<evidence type="ECO:0000256" key="5">
    <source>
        <dbReference type="ARBA" id="ARBA00022692"/>
    </source>
</evidence>